<protein>
    <submittedName>
        <fullName evidence="5">Trehalose operon transcriptional repressor</fullName>
    </submittedName>
</protein>
<dbReference type="SMART" id="SM00345">
    <property type="entry name" value="HTH_GNTR"/>
    <property type="match status" value="2"/>
</dbReference>
<dbReference type="InterPro" id="IPR050679">
    <property type="entry name" value="Bact_HTH_transcr_reg"/>
</dbReference>
<dbReference type="CDD" id="cd07377">
    <property type="entry name" value="WHTH_GntR"/>
    <property type="match status" value="1"/>
</dbReference>
<dbReference type="Gene3D" id="1.10.10.10">
    <property type="entry name" value="Winged helix-like DNA-binding domain superfamily/Winged helix DNA-binding domain"/>
    <property type="match status" value="2"/>
</dbReference>
<dbReference type="EMBL" id="FMHG01000001">
    <property type="protein sequence ID" value="SCJ79390.1"/>
    <property type="molecule type" value="Genomic_DNA"/>
</dbReference>
<dbReference type="GO" id="GO:0003700">
    <property type="term" value="F:DNA-binding transcription factor activity"/>
    <property type="evidence" value="ECO:0007669"/>
    <property type="project" value="InterPro"/>
</dbReference>
<evidence type="ECO:0000256" key="3">
    <source>
        <dbReference type="ARBA" id="ARBA00023163"/>
    </source>
</evidence>
<accession>A0A1C6JBI1</accession>
<keyword evidence="2" id="KW-0238">DNA-binding</keyword>
<dbReference type="GO" id="GO:0003677">
    <property type="term" value="F:DNA binding"/>
    <property type="evidence" value="ECO:0007669"/>
    <property type="project" value="UniProtKB-KW"/>
</dbReference>
<keyword evidence="1" id="KW-0805">Transcription regulation</keyword>
<feature type="domain" description="HTH gntR-type" evidence="4">
    <location>
        <begin position="5"/>
        <end position="73"/>
    </location>
</feature>
<proteinExistence type="predicted"/>
<dbReference type="InterPro" id="IPR036390">
    <property type="entry name" value="WH_DNA-bd_sf"/>
</dbReference>
<name>A0A1C6JBI1_9FIRM</name>
<evidence type="ECO:0000313" key="5">
    <source>
        <dbReference type="EMBL" id="SCJ79390.1"/>
    </source>
</evidence>
<dbReference type="InterPro" id="IPR000524">
    <property type="entry name" value="Tscrpt_reg_HTH_GntR"/>
</dbReference>
<evidence type="ECO:0000256" key="1">
    <source>
        <dbReference type="ARBA" id="ARBA00023015"/>
    </source>
</evidence>
<sequence length="484" mass="53096">MRQDRHLYSDLYRSLCTQIECGYLPCGQPLPSQPQLCAQYNVGITTVRRAVAQLARQGYIRQPPGQPAVVSYTAAPRQYALAVLRRRADIADAFGGLGVLMPPLYAAGAQLLKERDLAALRQTVEQISPTMSQAQIYSCANIYFTRLLRPFGSDLMMDLQSDAENFLRVPYNPLARVKDPSLITAGQVQSFLAAATQNIRRGDPSALQRQLGQMYRRAGAAVERYMAALARAVGPLPAAAGEHCWFVSKGRSELYLRVAMSLLRRIGGGEFSGQKYLPSIPQLMRTYHVTKDTASRAVTFLNRIGAVQTLNRRGTVVARGDAGYQMSDLSDPLVRRRLQLFAQALQIIAITAPAAAAAVAPHLSASWLPRMQQRLQLGCTMHTDTALVQVMMGCLVALSPHHALQNIYSQLNELLLWGYYLQVSPQVLHRGHDWASSGAQQLLQAVAREDGDAFVAALSHNFNALYQQVCALLAQLPPLSAGPS</sequence>
<keyword evidence="3" id="KW-0804">Transcription</keyword>
<reference evidence="5" key="1">
    <citation type="submission" date="2015-09" db="EMBL/GenBank/DDBJ databases">
        <authorList>
            <consortium name="Pathogen Informatics"/>
        </authorList>
    </citation>
    <scope>NUCLEOTIDE SEQUENCE</scope>
    <source>
        <strain evidence="5">2789STDY5834896</strain>
    </source>
</reference>
<dbReference type="PANTHER" id="PTHR44846:SF1">
    <property type="entry name" value="MANNOSYL-D-GLYCERATE TRANSPORT_METABOLISM SYSTEM REPRESSOR MNGR-RELATED"/>
    <property type="match status" value="1"/>
</dbReference>
<gene>
    <name evidence="5" type="primary">treR_2</name>
    <name evidence="5" type="ORF">SAMEA3545359_02062</name>
</gene>
<dbReference type="GO" id="GO:0045892">
    <property type="term" value="P:negative regulation of DNA-templated transcription"/>
    <property type="evidence" value="ECO:0007669"/>
    <property type="project" value="TreeGrafter"/>
</dbReference>
<dbReference type="InterPro" id="IPR036388">
    <property type="entry name" value="WH-like_DNA-bd_sf"/>
</dbReference>
<dbReference type="PROSITE" id="PS50949">
    <property type="entry name" value="HTH_GNTR"/>
    <property type="match status" value="2"/>
</dbReference>
<evidence type="ECO:0000259" key="4">
    <source>
        <dbReference type="PROSITE" id="PS50949"/>
    </source>
</evidence>
<dbReference type="SUPFAM" id="SSF46785">
    <property type="entry name" value="Winged helix' DNA-binding domain"/>
    <property type="match status" value="2"/>
</dbReference>
<feature type="domain" description="HTH gntR-type" evidence="4">
    <location>
        <begin position="252"/>
        <end position="320"/>
    </location>
</feature>
<dbReference type="PANTHER" id="PTHR44846">
    <property type="entry name" value="MANNOSYL-D-GLYCERATE TRANSPORT/METABOLISM SYSTEM REPRESSOR MNGR-RELATED"/>
    <property type="match status" value="1"/>
</dbReference>
<dbReference type="AlphaFoldDB" id="A0A1C6JBI1"/>
<dbReference type="Pfam" id="PF00392">
    <property type="entry name" value="GntR"/>
    <property type="match status" value="2"/>
</dbReference>
<evidence type="ECO:0000256" key="2">
    <source>
        <dbReference type="ARBA" id="ARBA00023125"/>
    </source>
</evidence>
<organism evidence="5">
    <name type="scientific">uncultured Anaerotruncus sp</name>
    <dbReference type="NCBI Taxonomy" id="905011"/>
    <lineage>
        <taxon>Bacteria</taxon>
        <taxon>Bacillati</taxon>
        <taxon>Bacillota</taxon>
        <taxon>Clostridia</taxon>
        <taxon>Eubacteriales</taxon>
        <taxon>Oscillospiraceae</taxon>
        <taxon>Anaerotruncus</taxon>
        <taxon>environmental samples</taxon>
    </lineage>
</organism>